<dbReference type="AlphaFoldDB" id="A0A9P4LLU3"/>
<reference evidence="2" key="1">
    <citation type="journal article" date="2020" name="Stud. Mycol.">
        <title>101 Dothideomycetes genomes: a test case for predicting lifestyles and emergence of pathogens.</title>
        <authorList>
            <person name="Haridas S."/>
            <person name="Albert R."/>
            <person name="Binder M."/>
            <person name="Bloem J."/>
            <person name="Labutti K."/>
            <person name="Salamov A."/>
            <person name="Andreopoulos B."/>
            <person name="Baker S."/>
            <person name="Barry K."/>
            <person name="Bills G."/>
            <person name="Bluhm B."/>
            <person name="Cannon C."/>
            <person name="Castanera R."/>
            <person name="Culley D."/>
            <person name="Daum C."/>
            <person name="Ezra D."/>
            <person name="Gonzalez J."/>
            <person name="Henrissat B."/>
            <person name="Kuo A."/>
            <person name="Liang C."/>
            <person name="Lipzen A."/>
            <person name="Lutzoni F."/>
            <person name="Magnuson J."/>
            <person name="Mondo S."/>
            <person name="Nolan M."/>
            <person name="Ohm R."/>
            <person name="Pangilinan J."/>
            <person name="Park H.-J."/>
            <person name="Ramirez L."/>
            <person name="Alfaro M."/>
            <person name="Sun H."/>
            <person name="Tritt A."/>
            <person name="Yoshinaga Y."/>
            <person name="Zwiers L.-H."/>
            <person name="Turgeon B."/>
            <person name="Goodwin S."/>
            <person name="Spatafora J."/>
            <person name="Crous P."/>
            <person name="Grigoriev I."/>
        </authorList>
    </citation>
    <scope>NUCLEOTIDE SEQUENCE</scope>
    <source>
        <strain evidence="2">CBS 110217</strain>
    </source>
</reference>
<name>A0A9P4LLU3_9PLEO</name>
<proteinExistence type="predicted"/>
<gene>
    <name evidence="2" type="ORF">EK21DRAFT_112775</name>
</gene>
<keyword evidence="3" id="KW-1185">Reference proteome</keyword>
<evidence type="ECO:0000313" key="3">
    <source>
        <dbReference type="Proteomes" id="UP000799777"/>
    </source>
</evidence>
<accession>A0A9P4LLU3</accession>
<sequence>MDNEEQPSAPKCVPLHDVNDPFQKEISSMLKSFTYDIMGILALGKDGIMRSLTADRKVLSAEAFRPELVKAFLQRFPKQYRKLWEQDIGDVDGTMTPREKWFAPDDGILPAPLPQEKLDEARNDDEERKEKMREMLKNKDKRYIDAMGVLD</sequence>
<dbReference type="OrthoDB" id="3660917at2759"/>
<comment type="caution">
    <text evidence="2">The sequence shown here is derived from an EMBL/GenBank/DDBJ whole genome shotgun (WGS) entry which is preliminary data.</text>
</comment>
<organism evidence="2 3">
    <name type="scientific">Setomelanomma holmii</name>
    <dbReference type="NCBI Taxonomy" id="210430"/>
    <lineage>
        <taxon>Eukaryota</taxon>
        <taxon>Fungi</taxon>
        <taxon>Dikarya</taxon>
        <taxon>Ascomycota</taxon>
        <taxon>Pezizomycotina</taxon>
        <taxon>Dothideomycetes</taxon>
        <taxon>Pleosporomycetidae</taxon>
        <taxon>Pleosporales</taxon>
        <taxon>Pleosporineae</taxon>
        <taxon>Phaeosphaeriaceae</taxon>
        <taxon>Setomelanomma</taxon>
    </lineage>
</organism>
<dbReference type="EMBL" id="ML978199">
    <property type="protein sequence ID" value="KAF2029565.1"/>
    <property type="molecule type" value="Genomic_DNA"/>
</dbReference>
<feature type="compositionally biased region" description="Basic and acidic residues" evidence="1">
    <location>
        <begin position="116"/>
        <end position="135"/>
    </location>
</feature>
<dbReference type="Proteomes" id="UP000799777">
    <property type="component" value="Unassembled WGS sequence"/>
</dbReference>
<evidence type="ECO:0000256" key="1">
    <source>
        <dbReference type="SAM" id="MobiDB-lite"/>
    </source>
</evidence>
<evidence type="ECO:0000313" key="2">
    <source>
        <dbReference type="EMBL" id="KAF2029565.1"/>
    </source>
</evidence>
<protein>
    <submittedName>
        <fullName evidence="2">Uncharacterized protein</fullName>
    </submittedName>
</protein>
<feature type="region of interest" description="Disordered" evidence="1">
    <location>
        <begin position="103"/>
        <end position="135"/>
    </location>
</feature>